<dbReference type="Proteomes" id="UP000235771">
    <property type="component" value="Unassembled WGS sequence"/>
</dbReference>
<dbReference type="EMBL" id="PNGV01000002">
    <property type="protein sequence ID" value="PMC42507.1"/>
    <property type="molecule type" value="Genomic_DNA"/>
</dbReference>
<sequence length="258" mass="29110">MDVLKPKIRADKNIKMGITLRKFKMLGAFMMMLSAFSAPVIPHLFGGLRKDNMLALTFAVLAEVVSWTALPWYAWILMRGYHNTHNVNLYILRLLILAVICEVPYDLTTSGCAFDLRSQNPVFALVIALFVLIGIDMVRERFSGFSRGAAYVAVVIAGLLWNIIGKVYVRQQIFWGGAIFLVFVLIFELMQKHEIRMELISGMFGAMSMLAPGIGVAVLHYRSPYGDGHKDSQVFRWAMYAWYPVMLAIAALFAVFVK</sequence>
<feature type="transmembrane region" description="Helical" evidence="1">
    <location>
        <begin position="120"/>
        <end position="138"/>
    </location>
</feature>
<reference evidence="2 3" key="1">
    <citation type="submission" date="2017-09" db="EMBL/GenBank/DDBJ databases">
        <title>Bacterial strain isolated from the female urinary microbiota.</title>
        <authorList>
            <person name="Thomas-White K."/>
            <person name="Kumar N."/>
            <person name="Forster S."/>
            <person name="Putonti C."/>
            <person name="Lawley T."/>
            <person name="Wolfe A.J."/>
        </authorList>
    </citation>
    <scope>NUCLEOTIDE SEQUENCE [LARGE SCALE GENOMIC DNA]</scope>
    <source>
        <strain evidence="2 3">UMB1686</strain>
    </source>
</reference>
<dbReference type="RefSeq" id="WP_102695221.1">
    <property type="nucleotide sequence ID" value="NZ_JAKNCL010000004.1"/>
</dbReference>
<protein>
    <submittedName>
        <fullName evidence="2">Uncharacterized protein</fullName>
    </submittedName>
</protein>
<feature type="transmembrane region" description="Helical" evidence="1">
    <location>
        <begin position="202"/>
        <end position="221"/>
    </location>
</feature>
<dbReference type="AlphaFoldDB" id="A0A2N6RWL7"/>
<feature type="transmembrane region" description="Helical" evidence="1">
    <location>
        <begin position="241"/>
        <end position="257"/>
    </location>
</feature>
<keyword evidence="1" id="KW-0812">Transmembrane</keyword>
<feature type="transmembrane region" description="Helical" evidence="1">
    <location>
        <begin position="53"/>
        <end position="75"/>
    </location>
</feature>
<comment type="caution">
    <text evidence="2">The sequence shown here is derived from an EMBL/GenBank/DDBJ whole genome shotgun (WGS) entry which is preliminary data.</text>
</comment>
<dbReference type="InterPro" id="IPR008875">
    <property type="entry name" value="TraX"/>
</dbReference>
<evidence type="ECO:0000313" key="3">
    <source>
        <dbReference type="Proteomes" id="UP000235771"/>
    </source>
</evidence>
<feature type="transmembrane region" description="Helical" evidence="1">
    <location>
        <begin position="150"/>
        <end position="167"/>
    </location>
</feature>
<gene>
    <name evidence="2" type="ORF">CJ216_05795</name>
</gene>
<keyword evidence="1" id="KW-0472">Membrane</keyword>
<organism evidence="2 3">
    <name type="scientific">Gardnerella greenwoodii</name>
    <dbReference type="NCBI Taxonomy" id="2914925"/>
    <lineage>
        <taxon>Bacteria</taxon>
        <taxon>Bacillati</taxon>
        <taxon>Actinomycetota</taxon>
        <taxon>Actinomycetes</taxon>
        <taxon>Bifidobacteriales</taxon>
        <taxon>Bifidobacteriaceae</taxon>
        <taxon>Gardnerella</taxon>
    </lineage>
</organism>
<feature type="transmembrane region" description="Helical" evidence="1">
    <location>
        <begin position="87"/>
        <end position="105"/>
    </location>
</feature>
<keyword evidence="3" id="KW-1185">Reference proteome</keyword>
<proteinExistence type="predicted"/>
<keyword evidence="1" id="KW-1133">Transmembrane helix</keyword>
<dbReference type="GeneID" id="98326917"/>
<evidence type="ECO:0000313" key="2">
    <source>
        <dbReference type="EMBL" id="PMC42507.1"/>
    </source>
</evidence>
<feature type="transmembrane region" description="Helical" evidence="1">
    <location>
        <begin position="173"/>
        <end position="190"/>
    </location>
</feature>
<accession>A0A2N6RWL7</accession>
<dbReference type="Pfam" id="PF05857">
    <property type="entry name" value="TraX"/>
    <property type="match status" value="1"/>
</dbReference>
<name>A0A2N6RWL7_9BIFI</name>
<evidence type="ECO:0000256" key="1">
    <source>
        <dbReference type="SAM" id="Phobius"/>
    </source>
</evidence>